<gene>
    <name evidence="1" type="ORF">IAA08_02800</name>
</gene>
<sequence length="172" mass="20162">MKNSKVAVSWSPEDSSDIYEKTELFGDILAEYCPELIWINCKNAKDLRAKQMVREADLLILWLRQDSGHMEQYIAGARGVQKPVIYVICDYFESCSVNKKALIRKYRIKEECLCAIPYNPRMDWFSQRGMLKSYLAKGRIGHGPYEEYCGFFRELDETRRKLIQMLLRISGK</sequence>
<name>A0A9D2IEY2_9FIRM</name>
<accession>A0A9D2IEY2</accession>
<dbReference type="EMBL" id="DXCH01000076">
    <property type="protein sequence ID" value="HIZ06849.1"/>
    <property type="molecule type" value="Genomic_DNA"/>
</dbReference>
<evidence type="ECO:0000313" key="2">
    <source>
        <dbReference type="Proteomes" id="UP000824024"/>
    </source>
</evidence>
<reference evidence="1" key="1">
    <citation type="journal article" date="2021" name="PeerJ">
        <title>Extensive microbial diversity within the chicken gut microbiome revealed by metagenomics and culture.</title>
        <authorList>
            <person name="Gilroy R."/>
            <person name="Ravi A."/>
            <person name="Getino M."/>
            <person name="Pursley I."/>
            <person name="Horton D.L."/>
            <person name="Alikhan N.F."/>
            <person name="Baker D."/>
            <person name="Gharbi K."/>
            <person name="Hall N."/>
            <person name="Watson M."/>
            <person name="Adriaenssens E.M."/>
            <person name="Foster-Nyarko E."/>
            <person name="Jarju S."/>
            <person name="Secka A."/>
            <person name="Antonio M."/>
            <person name="Oren A."/>
            <person name="Chaudhuri R.R."/>
            <person name="La Ragione R."/>
            <person name="Hildebrand F."/>
            <person name="Pallen M.J."/>
        </authorList>
    </citation>
    <scope>NUCLEOTIDE SEQUENCE</scope>
    <source>
        <strain evidence="1">CHK192-9172</strain>
    </source>
</reference>
<reference evidence="1" key="2">
    <citation type="submission" date="2021-04" db="EMBL/GenBank/DDBJ databases">
        <authorList>
            <person name="Gilroy R."/>
        </authorList>
    </citation>
    <scope>NUCLEOTIDE SEQUENCE</scope>
    <source>
        <strain evidence="1">CHK192-9172</strain>
    </source>
</reference>
<comment type="caution">
    <text evidence="1">The sequence shown here is derived from an EMBL/GenBank/DDBJ whole genome shotgun (WGS) entry which is preliminary data.</text>
</comment>
<organism evidence="1 2">
    <name type="scientific">Candidatus Eubacterium avistercoris</name>
    <dbReference type="NCBI Taxonomy" id="2838567"/>
    <lineage>
        <taxon>Bacteria</taxon>
        <taxon>Bacillati</taxon>
        <taxon>Bacillota</taxon>
        <taxon>Clostridia</taxon>
        <taxon>Eubacteriales</taxon>
        <taxon>Eubacteriaceae</taxon>
        <taxon>Eubacterium</taxon>
    </lineage>
</organism>
<protein>
    <submittedName>
        <fullName evidence="1">Uncharacterized protein</fullName>
    </submittedName>
</protein>
<dbReference type="Proteomes" id="UP000824024">
    <property type="component" value="Unassembled WGS sequence"/>
</dbReference>
<dbReference type="AlphaFoldDB" id="A0A9D2IEY2"/>
<proteinExistence type="predicted"/>
<evidence type="ECO:0000313" key="1">
    <source>
        <dbReference type="EMBL" id="HIZ06849.1"/>
    </source>
</evidence>